<keyword evidence="2" id="KW-1185">Reference proteome</keyword>
<accession>A0A401UP75</accession>
<dbReference type="Proteomes" id="UP000287872">
    <property type="component" value="Unassembled WGS sequence"/>
</dbReference>
<protein>
    <submittedName>
        <fullName evidence="1">Uncharacterized protein</fullName>
    </submittedName>
</protein>
<dbReference type="InterPro" id="IPR046904">
    <property type="entry name" value="ABC-3C_MC2"/>
</dbReference>
<name>A0A401UP75_9CLOT</name>
<comment type="caution">
    <text evidence="1">The sequence shown here is derived from an EMBL/GenBank/DDBJ whole genome shotgun (WGS) entry which is preliminary data.</text>
</comment>
<dbReference type="Pfam" id="PF20288">
    <property type="entry name" value="MC2"/>
    <property type="match status" value="1"/>
</dbReference>
<reference evidence="1 2" key="1">
    <citation type="submission" date="2018-11" db="EMBL/GenBank/DDBJ databases">
        <title>Genome sequencing and assembly of Clostridium tagluense strain A121.</title>
        <authorList>
            <person name="Murakami T."/>
            <person name="Segawa T."/>
            <person name="Shcherbakova V.A."/>
            <person name="Mori H."/>
            <person name="Yoshimura Y."/>
        </authorList>
    </citation>
    <scope>NUCLEOTIDE SEQUENCE [LARGE SCALE GENOMIC DNA]</scope>
    <source>
        <strain evidence="1 2">A121</strain>
    </source>
</reference>
<evidence type="ECO:0000313" key="1">
    <source>
        <dbReference type="EMBL" id="GCD11311.1"/>
    </source>
</evidence>
<dbReference type="AlphaFoldDB" id="A0A401UP75"/>
<gene>
    <name evidence="1" type="ORF">Ctaglu_29340</name>
</gene>
<dbReference type="OrthoDB" id="1954461at2"/>
<sequence>MENQNSTFVSNIVLDSIRILILISKFEAKKTFKMTIDKIMLYDYYMKFPNTMIDKNTMEINIDCNFYEFYSFYHWKPNIIDYNKVMRYLVAKELVKRAVDKQFYYTATNKGYKFLNELNSEYKNSLNIIANIIKTNIAKMSDGEVEQEIQEKNNVFKRFEGEENGKEI</sequence>
<evidence type="ECO:0000313" key="2">
    <source>
        <dbReference type="Proteomes" id="UP000287872"/>
    </source>
</evidence>
<dbReference type="EMBL" id="BHYK01000016">
    <property type="protein sequence ID" value="GCD11311.1"/>
    <property type="molecule type" value="Genomic_DNA"/>
</dbReference>
<proteinExistence type="predicted"/>
<organism evidence="1 2">
    <name type="scientific">Clostridium tagluense</name>
    <dbReference type="NCBI Taxonomy" id="360422"/>
    <lineage>
        <taxon>Bacteria</taxon>
        <taxon>Bacillati</taxon>
        <taxon>Bacillota</taxon>
        <taxon>Clostridia</taxon>
        <taxon>Eubacteriales</taxon>
        <taxon>Clostridiaceae</taxon>
        <taxon>Clostridium</taxon>
    </lineage>
</organism>
<dbReference type="RefSeq" id="WP_125003005.1">
    <property type="nucleotide sequence ID" value="NZ_BHYK01000016.1"/>
</dbReference>